<dbReference type="AlphaFoldDB" id="A0A0C3QV02"/>
<evidence type="ECO:0000313" key="1">
    <source>
        <dbReference type="EMBL" id="KIO32359.1"/>
    </source>
</evidence>
<evidence type="ECO:0000313" key="2">
    <source>
        <dbReference type="Proteomes" id="UP000054248"/>
    </source>
</evidence>
<accession>A0A0C3QV02</accession>
<name>A0A0C3QV02_9AGAM</name>
<reference evidence="2" key="2">
    <citation type="submission" date="2015-01" db="EMBL/GenBank/DDBJ databases">
        <title>Evolutionary Origins and Diversification of the Mycorrhizal Mutualists.</title>
        <authorList>
            <consortium name="DOE Joint Genome Institute"/>
            <consortium name="Mycorrhizal Genomics Consortium"/>
            <person name="Kohler A."/>
            <person name="Kuo A."/>
            <person name="Nagy L.G."/>
            <person name="Floudas D."/>
            <person name="Copeland A."/>
            <person name="Barry K.W."/>
            <person name="Cichocki N."/>
            <person name="Veneault-Fourrey C."/>
            <person name="LaButti K."/>
            <person name="Lindquist E.A."/>
            <person name="Lipzen A."/>
            <person name="Lundell T."/>
            <person name="Morin E."/>
            <person name="Murat C."/>
            <person name="Riley R."/>
            <person name="Ohm R."/>
            <person name="Sun H."/>
            <person name="Tunlid A."/>
            <person name="Henrissat B."/>
            <person name="Grigoriev I.V."/>
            <person name="Hibbett D.S."/>
            <person name="Martin F."/>
        </authorList>
    </citation>
    <scope>NUCLEOTIDE SEQUENCE [LARGE SCALE GENOMIC DNA]</scope>
    <source>
        <strain evidence="2">MUT 4182</strain>
    </source>
</reference>
<dbReference type="EMBL" id="KN822955">
    <property type="protein sequence ID" value="KIO32359.1"/>
    <property type="molecule type" value="Genomic_DNA"/>
</dbReference>
<dbReference type="HOGENOM" id="CLU_2544267_0_0_1"/>
<organism evidence="1 2">
    <name type="scientific">Tulasnella calospora MUT 4182</name>
    <dbReference type="NCBI Taxonomy" id="1051891"/>
    <lineage>
        <taxon>Eukaryota</taxon>
        <taxon>Fungi</taxon>
        <taxon>Dikarya</taxon>
        <taxon>Basidiomycota</taxon>
        <taxon>Agaricomycotina</taxon>
        <taxon>Agaricomycetes</taxon>
        <taxon>Cantharellales</taxon>
        <taxon>Tulasnellaceae</taxon>
        <taxon>Tulasnella</taxon>
    </lineage>
</organism>
<keyword evidence="2" id="KW-1185">Reference proteome</keyword>
<sequence length="83" mass="9508">MMTEERDWPFSILPTRYQAHHNHEEHEGQVTNHCQSNSTAAVYPQETKARPASLAPDIIITLSRDGCRRRFPRHAIASISARL</sequence>
<protein>
    <submittedName>
        <fullName evidence="1">Uncharacterized protein</fullName>
    </submittedName>
</protein>
<gene>
    <name evidence="1" type="ORF">M407DRAFT_241451</name>
</gene>
<proteinExistence type="predicted"/>
<reference evidence="1 2" key="1">
    <citation type="submission" date="2014-04" db="EMBL/GenBank/DDBJ databases">
        <authorList>
            <consortium name="DOE Joint Genome Institute"/>
            <person name="Kuo A."/>
            <person name="Girlanda M."/>
            <person name="Perotto S."/>
            <person name="Kohler A."/>
            <person name="Nagy L.G."/>
            <person name="Floudas D."/>
            <person name="Copeland A."/>
            <person name="Barry K.W."/>
            <person name="Cichocki N."/>
            <person name="Veneault-Fourrey C."/>
            <person name="LaButti K."/>
            <person name="Lindquist E.A."/>
            <person name="Lipzen A."/>
            <person name="Lundell T."/>
            <person name="Morin E."/>
            <person name="Murat C."/>
            <person name="Sun H."/>
            <person name="Tunlid A."/>
            <person name="Henrissat B."/>
            <person name="Grigoriev I.V."/>
            <person name="Hibbett D.S."/>
            <person name="Martin F."/>
            <person name="Nordberg H.P."/>
            <person name="Cantor M.N."/>
            <person name="Hua S.X."/>
        </authorList>
    </citation>
    <scope>NUCLEOTIDE SEQUENCE [LARGE SCALE GENOMIC DNA]</scope>
    <source>
        <strain evidence="1 2">MUT 4182</strain>
    </source>
</reference>
<dbReference type="Proteomes" id="UP000054248">
    <property type="component" value="Unassembled WGS sequence"/>
</dbReference>